<dbReference type="GO" id="GO:0022857">
    <property type="term" value="F:transmembrane transporter activity"/>
    <property type="evidence" value="ECO:0007669"/>
    <property type="project" value="InterPro"/>
</dbReference>
<dbReference type="InterPro" id="IPR036259">
    <property type="entry name" value="MFS_trans_sf"/>
</dbReference>
<feature type="transmembrane region" description="Helical" evidence="4">
    <location>
        <begin position="274"/>
        <end position="292"/>
    </location>
</feature>
<feature type="transmembrane region" description="Helical" evidence="4">
    <location>
        <begin position="98"/>
        <end position="119"/>
    </location>
</feature>
<evidence type="ECO:0000313" key="5">
    <source>
        <dbReference type="EMBL" id="KPM85102.1"/>
    </source>
</evidence>
<name>A0A0P7EAB9_9GAMM</name>
<accession>A0A0P7EAB9</accession>
<sequence length="395" mass="44262">MKQPALKSSLVLLTIISVVCDTMILPFYPQFFSAQFGLQSSNHIGAYIAVCCITVMCAFPVWAKIAQHVHELYLWVITQIMAGLLGVACFYSENVWSFWLLSQLMLVFKASYLLIYPFVLSIEEKQQHLGVVALFSVLLHFGGIGGALLGGLIIQSIEPRFLYLVMAAGDCLQVMLCLYLIYLLKVSYKPRELTASSVKRQRFPGYIIRLGVISMGVYFSMFLATPYFTLLWQQVSDFSNALLAGAVFAIPAWVALVILIATRNKPATNKHSKTIAYALMLSSIGLFIQLSSHWQWLVLGRVVFAIGLFLLTVRLQVMLFAMSEPRFYSSDFAKLHFMQNIGVICASFLAGDLVSRFELNTPLLTGSVGFAITLCLFYLLFLRNKHTSTDPIHSY</sequence>
<organism evidence="5 6">
    <name type="scientific">Pseudoalteromonas lipolytica</name>
    <dbReference type="NCBI Taxonomy" id="570156"/>
    <lineage>
        <taxon>Bacteria</taxon>
        <taxon>Pseudomonadati</taxon>
        <taxon>Pseudomonadota</taxon>
        <taxon>Gammaproteobacteria</taxon>
        <taxon>Alteromonadales</taxon>
        <taxon>Pseudoalteromonadaceae</taxon>
        <taxon>Pseudoalteromonas</taxon>
    </lineage>
</organism>
<keyword evidence="2 4" id="KW-1133">Transmembrane helix</keyword>
<feature type="transmembrane region" description="Helical" evidence="4">
    <location>
        <begin position="241"/>
        <end position="262"/>
    </location>
</feature>
<evidence type="ECO:0000256" key="2">
    <source>
        <dbReference type="ARBA" id="ARBA00022989"/>
    </source>
</evidence>
<dbReference type="Proteomes" id="UP000050378">
    <property type="component" value="Unassembled WGS sequence"/>
</dbReference>
<dbReference type="EMBL" id="LJTC01000002">
    <property type="protein sequence ID" value="KPM85102.1"/>
    <property type="molecule type" value="Genomic_DNA"/>
</dbReference>
<evidence type="ECO:0000256" key="3">
    <source>
        <dbReference type="ARBA" id="ARBA00023136"/>
    </source>
</evidence>
<dbReference type="OrthoDB" id="8579878at2"/>
<proteinExistence type="predicted"/>
<evidence type="ECO:0000256" key="4">
    <source>
        <dbReference type="SAM" id="Phobius"/>
    </source>
</evidence>
<protein>
    <recommendedName>
        <fullName evidence="7">MFS transporter</fullName>
    </recommendedName>
</protein>
<dbReference type="InterPro" id="IPR011701">
    <property type="entry name" value="MFS"/>
</dbReference>
<dbReference type="RefSeq" id="WP_054551867.1">
    <property type="nucleotide sequence ID" value="NZ_LJTC01000002.1"/>
</dbReference>
<keyword evidence="1 4" id="KW-0812">Transmembrane</keyword>
<dbReference type="Pfam" id="PF07690">
    <property type="entry name" value="MFS_1"/>
    <property type="match status" value="1"/>
</dbReference>
<feature type="transmembrane region" description="Helical" evidence="4">
    <location>
        <begin position="206"/>
        <end position="229"/>
    </location>
</feature>
<dbReference type="AlphaFoldDB" id="A0A0P7EAB9"/>
<evidence type="ECO:0000313" key="6">
    <source>
        <dbReference type="Proteomes" id="UP000050378"/>
    </source>
</evidence>
<dbReference type="STRING" id="570156.AOG27_04925"/>
<feature type="transmembrane region" description="Helical" evidence="4">
    <location>
        <begin position="161"/>
        <end position="185"/>
    </location>
</feature>
<comment type="caution">
    <text evidence="5">The sequence shown here is derived from an EMBL/GenBank/DDBJ whole genome shotgun (WGS) entry which is preliminary data.</text>
</comment>
<dbReference type="SUPFAM" id="SSF103473">
    <property type="entry name" value="MFS general substrate transporter"/>
    <property type="match status" value="1"/>
</dbReference>
<keyword evidence="3 4" id="KW-0472">Membrane</keyword>
<dbReference type="PATRIC" id="fig|570156.3.peg.976"/>
<feature type="transmembrane region" description="Helical" evidence="4">
    <location>
        <begin position="363"/>
        <end position="382"/>
    </location>
</feature>
<evidence type="ECO:0008006" key="7">
    <source>
        <dbReference type="Google" id="ProtNLM"/>
    </source>
</evidence>
<feature type="transmembrane region" description="Helical" evidence="4">
    <location>
        <begin position="72"/>
        <end position="92"/>
    </location>
</feature>
<feature type="transmembrane region" description="Helical" evidence="4">
    <location>
        <begin position="131"/>
        <end position="155"/>
    </location>
</feature>
<feature type="transmembrane region" description="Helical" evidence="4">
    <location>
        <begin position="44"/>
        <end position="65"/>
    </location>
</feature>
<feature type="transmembrane region" description="Helical" evidence="4">
    <location>
        <begin position="332"/>
        <end position="351"/>
    </location>
</feature>
<gene>
    <name evidence="5" type="ORF">AOG27_04925</name>
</gene>
<dbReference type="Gene3D" id="1.20.1250.20">
    <property type="entry name" value="MFS general substrate transporter like domains"/>
    <property type="match status" value="1"/>
</dbReference>
<evidence type="ECO:0000256" key="1">
    <source>
        <dbReference type="ARBA" id="ARBA00022692"/>
    </source>
</evidence>
<reference evidence="5 6" key="1">
    <citation type="submission" date="2015-09" db="EMBL/GenBank/DDBJ databases">
        <title>Draft Genome Sequence of Pseudoalteromonas lipolytica UCD-48B.</title>
        <authorList>
            <person name="Krusor M."/>
            <person name="Coil D.A."/>
            <person name="Lang J.M."/>
            <person name="Eisen J.A."/>
            <person name="Alexiev A."/>
        </authorList>
    </citation>
    <scope>NUCLEOTIDE SEQUENCE [LARGE SCALE GENOMIC DNA]</scope>
    <source>
        <strain evidence="5 6">UCD-48B</strain>
    </source>
</reference>
<feature type="transmembrane region" description="Helical" evidence="4">
    <location>
        <begin position="298"/>
        <end position="320"/>
    </location>
</feature>